<keyword evidence="10" id="KW-1185">Reference proteome</keyword>
<evidence type="ECO:0000256" key="7">
    <source>
        <dbReference type="SAM" id="MobiDB-lite"/>
    </source>
</evidence>
<comment type="caution">
    <text evidence="9">The sequence shown here is derived from an EMBL/GenBank/DDBJ whole genome shotgun (WGS) entry which is preliminary data.</text>
</comment>
<protein>
    <recommendedName>
        <fullName evidence="8">TEA domain-containing protein</fullName>
    </recommendedName>
</protein>
<dbReference type="PANTHER" id="PTHR11834:SF0">
    <property type="entry name" value="PROTEIN SCALLOPED"/>
    <property type="match status" value="1"/>
</dbReference>
<evidence type="ECO:0000256" key="3">
    <source>
        <dbReference type="ARBA" id="ARBA00023015"/>
    </source>
</evidence>
<evidence type="ECO:0000256" key="6">
    <source>
        <dbReference type="PROSITE-ProRule" id="PRU00505"/>
    </source>
</evidence>
<dbReference type="PROSITE" id="PS51088">
    <property type="entry name" value="TEA_2"/>
    <property type="match status" value="1"/>
</dbReference>
<dbReference type="PANTHER" id="PTHR11834">
    <property type="entry name" value="TRANSCRIPTIONAL ENHANCER FACTOR TEF RELATED"/>
    <property type="match status" value="1"/>
</dbReference>
<feature type="region of interest" description="Disordered" evidence="7">
    <location>
        <begin position="533"/>
        <end position="552"/>
    </location>
</feature>
<organism evidence="9 10">
    <name type="scientific">Alectoria fallacina</name>
    <dbReference type="NCBI Taxonomy" id="1903189"/>
    <lineage>
        <taxon>Eukaryota</taxon>
        <taxon>Fungi</taxon>
        <taxon>Dikarya</taxon>
        <taxon>Ascomycota</taxon>
        <taxon>Pezizomycotina</taxon>
        <taxon>Lecanoromycetes</taxon>
        <taxon>OSLEUM clade</taxon>
        <taxon>Lecanoromycetidae</taxon>
        <taxon>Lecanorales</taxon>
        <taxon>Lecanorineae</taxon>
        <taxon>Parmeliaceae</taxon>
        <taxon>Alectoria</taxon>
    </lineage>
</organism>
<name>A0A8H3IJQ8_9LECA</name>
<dbReference type="AlphaFoldDB" id="A0A8H3IJQ8"/>
<feature type="region of interest" description="Disordered" evidence="7">
    <location>
        <begin position="578"/>
        <end position="620"/>
    </location>
</feature>
<comment type="subcellular location">
    <subcellularLocation>
        <location evidence="1">Nucleus</location>
    </subcellularLocation>
</comment>
<dbReference type="InterPro" id="IPR000818">
    <property type="entry name" value="TEA/ATTS_dom"/>
</dbReference>
<feature type="compositionally biased region" description="Low complexity" evidence="7">
    <location>
        <begin position="591"/>
        <end position="620"/>
    </location>
</feature>
<dbReference type="GO" id="GO:0005667">
    <property type="term" value="C:transcription regulator complex"/>
    <property type="evidence" value="ECO:0007669"/>
    <property type="project" value="TreeGrafter"/>
</dbReference>
<comment type="similarity">
    <text evidence="2">Belongs to the TEC1 family.</text>
</comment>
<dbReference type="PRINTS" id="PR00065">
    <property type="entry name" value="TEADOMAIN"/>
</dbReference>
<dbReference type="InterPro" id="IPR038096">
    <property type="entry name" value="TEA/ATTS_sf"/>
</dbReference>
<sequence length="874" mass="98340">MELRVLPSNSHAALPEYAGGLLSTPADPTETLSSGICQSYNLGNDCPACNLLHLCLRCKQHGHPATDCKYGILRVSSGNVGSSVFESRNTEFEAGHTQKFGFRPVSSLVNPPLHSAQAAIKAENPRRQQHSLWSTSSGPPMYWHVEFQTPRYQAYRRKCREKGSKDEKWPDRVEEAFQMAIRIFRRRGRQKRELNGKQSGGNEFIAAFILKTTGESRCRKQVSSHLQVLKAFLRENKAWMSLVANIKSEKSSKKAQRSTAYEEAVGGYEESEYDDASECQLLQESCRPYPNGPPAPTEILASNVYLDPTIRRVSKFLMTLEDHDKRVLHNYTSIQSESASAPKALEDVIDWREKYPLLAAHSDQGKIDCPIFLFDTHLSMMDHNYGLSFLSIKLSMDFTQGAHFRDWRSHSRYYQENGRLVDIVESRFDCSSVEGTTDTRLFTPLKSLWWGQIFADILKSKEIVEERGDADLIRKEEEKASQDIQGISVMQEIWATDQICNDRPKRMAILLWKLSTARKGEVATTSWRQIHPPVSSYQVQEPPPSPQQPPMTLDAALRRAPPYAERYVSQPSMFSGAPSGSLLAAPMSQDSSPSTTPTPESHSFPSSTSTSFPSSVSNSANSAYPVYPPHESFFHSQDSIYPPLDSLDSQDSEYPQYEHQEIVETSQESFGSREFAFDSQETYSSQEAVFHSQDSFYQDAPDPLYGYLSQQVDAPPGTASTSQDFTGGQMHFSYAQTEDSQSSYEAPLIAPQANMIPQHQLIQHPEHFDYLGQDLADLGGNHDEIEEQSPGRGLIQSYELNRLSMDYSSWEESLRLNPDLEGQVSINTLDEVGHIGQQYMSPVGREAVESTPGEVLGEVQDEKEGRLDKQLEYQ</sequence>
<keyword evidence="5" id="KW-0539">Nucleus</keyword>
<dbReference type="GO" id="GO:0000981">
    <property type="term" value="F:DNA-binding transcription factor activity, RNA polymerase II-specific"/>
    <property type="evidence" value="ECO:0007669"/>
    <property type="project" value="TreeGrafter"/>
</dbReference>
<dbReference type="Proteomes" id="UP000664203">
    <property type="component" value="Unassembled WGS sequence"/>
</dbReference>
<evidence type="ECO:0000259" key="8">
    <source>
        <dbReference type="PROSITE" id="PS51088"/>
    </source>
</evidence>
<feature type="region of interest" description="Disordered" evidence="7">
    <location>
        <begin position="843"/>
        <end position="874"/>
    </location>
</feature>
<gene>
    <name evidence="9" type="ORF">ALECFALPRED_001770</name>
</gene>
<evidence type="ECO:0000256" key="2">
    <source>
        <dbReference type="ARBA" id="ARBA00008421"/>
    </source>
</evidence>
<dbReference type="OrthoDB" id="10006572at2759"/>
<dbReference type="GO" id="GO:0000978">
    <property type="term" value="F:RNA polymerase II cis-regulatory region sequence-specific DNA binding"/>
    <property type="evidence" value="ECO:0007669"/>
    <property type="project" value="TreeGrafter"/>
</dbReference>
<feature type="DNA-binding region" description="TEA" evidence="6">
    <location>
        <begin position="162"/>
        <end position="236"/>
    </location>
</feature>
<evidence type="ECO:0000313" key="10">
    <source>
        <dbReference type="Proteomes" id="UP000664203"/>
    </source>
</evidence>
<dbReference type="Gene3D" id="6.10.20.40">
    <property type="entry name" value="TEA/ATTS domain"/>
    <property type="match status" value="1"/>
</dbReference>
<reference evidence="9" key="1">
    <citation type="submission" date="2021-03" db="EMBL/GenBank/DDBJ databases">
        <authorList>
            <person name="Tagirdzhanova G."/>
        </authorList>
    </citation>
    <scope>NUCLEOTIDE SEQUENCE</scope>
</reference>
<dbReference type="InterPro" id="IPR050937">
    <property type="entry name" value="TEC1_TEAD_TF"/>
</dbReference>
<keyword evidence="3" id="KW-0805">Transcription regulation</keyword>
<accession>A0A8H3IJQ8</accession>
<proteinExistence type="inferred from homology"/>
<feature type="domain" description="TEA" evidence="8">
    <location>
        <begin position="162"/>
        <end position="236"/>
    </location>
</feature>
<keyword evidence="4" id="KW-0804">Transcription</keyword>
<dbReference type="EMBL" id="CAJPDR010000145">
    <property type="protein sequence ID" value="CAF9921353.1"/>
    <property type="molecule type" value="Genomic_DNA"/>
</dbReference>
<evidence type="ECO:0000256" key="5">
    <source>
        <dbReference type="ARBA" id="ARBA00023242"/>
    </source>
</evidence>
<dbReference type="SMART" id="SM00426">
    <property type="entry name" value="TEA"/>
    <property type="match status" value="1"/>
</dbReference>
<evidence type="ECO:0000256" key="4">
    <source>
        <dbReference type="ARBA" id="ARBA00023163"/>
    </source>
</evidence>
<evidence type="ECO:0000313" key="9">
    <source>
        <dbReference type="EMBL" id="CAF9921353.1"/>
    </source>
</evidence>
<dbReference type="Pfam" id="PF01285">
    <property type="entry name" value="TEA"/>
    <property type="match status" value="1"/>
</dbReference>
<evidence type="ECO:0000256" key="1">
    <source>
        <dbReference type="ARBA" id="ARBA00004123"/>
    </source>
</evidence>
<feature type="compositionally biased region" description="Basic and acidic residues" evidence="7">
    <location>
        <begin position="860"/>
        <end position="874"/>
    </location>
</feature>
<dbReference type="GO" id="GO:0005634">
    <property type="term" value="C:nucleus"/>
    <property type="evidence" value="ECO:0007669"/>
    <property type="project" value="UniProtKB-SubCell"/>
</dbReference>